<evidence type="ECO:0000313" key="1">
    <source>
        <dbReference type="EMBL" id="RDL16213.1"/>
    </source>
</evidence>
<dbReference type="Proteomes" id="UP000255365">
    <property type="component" value="Unassembled WGS sequence"/>
</dbReference>
<name>A0A370S8Z0_PSEJE</name>
<dbReference type="EMBL" id="QRAV01000014">
    <property type="protein sequence ID" value="RDL16213.1"/>
    <property type="molecule type" value="Genomic_DNA"/>
</dbReference>
<comment type="caution">
    <text evidence="1">The sequence shown here is derived from an EMBL/GenBank/DDBJ whole genome shotgun (WGS) entry which is preliminary data.</text>
</comment>
<sequence>MRIKKDYRNEYVPRLLTQWKSKVMEGFIEIEETLLPSEKHISHQLAFSEITCSKRHKYQHTSYPAGTYYS</sequence>
<gene>
    <name evidence="1" type="ORF">DEU51_11470</name>
</gene>
<organism evidence="1 2">
    <name type="scientific">Pseudomonas jessenii</name>
    <dbReference type="NCBI Taxonomy" id="77298"/>
    <lineage>
        <taxon>Bacteria</taxon>
        <taxon>Pseudomonadati</taxon>
        <taxon>Pseudomonadota</taxon>
        <taxon>Gammaproteobacteria</taxon>
        <taxon>Pseudomonadales</taxon>
        <taxon>Pseudomonadaceae</taxon>
        <taxon>Pseudomonas</taxon>
    </lineage>
</organism>
<accession>A0A370S8Z0</accession>
<protein>
    <submittedName>
        <fullName evidence="1">Uncharacterized protein</fullName>
    </submittedName>
</protein>
<proteinExistence type="predicted"/>
<reference evidence="1 2" key="1">
    <citation type="submission" date="2018-07" db="EMBL/GenBank/DDBJ databases">
        <title>Genome sequencing of rice bacterial endophytes.</title>
        <authorList>
            <person name="Venturi V."/>
        </authorList>
    </citation>
    <scope>NUCLEOTIDE SEQUENCE [LARGE SCALE GENOMIC DNA]</scope>
    <source>
        <strain evidence="1 2">E2333</strain>
    </source>
</reference>
<evidence type="ECO:0000313" key="2">
    <source>
        <dbReference type="Proteomes" id="UP000255365"/>
    </source>
</evidence>
<dbReference type="AlphaFoldDB" id="A0A370S8Z0"/>